<name>A0A075AP31_ROZAC</name>
<evidence type="ECO:0000313" key="1">
    <source>
        <dbReference type="EMBL" id="EPZ31774.1"/>
    </source>
</evidence>
<accession>A0A075AP31</accession>
<sequence>MSRNMICIISAQDEEWWDGRSGRIGDSDFPANFAIQLFTLHLKNPNANTKSGILDTTKKCKVLFNYLNIRLMTLMKDLEESDFLVNVIVDTELWWKGENYRTKNSDFEVRALYSYDKHNVLQEKIDNDPDGSWYLYGLNKRTGNAGEFPRAYCERIDK</sequence>
<dbReference type="EMBL" id="KE561209">
    <property type="protein sequence ID" value="EPZ31774.1"/>
    <property type="molecule type" value="Genomic_DNA"/>
</dbReference>
<gene>
    <name evidence="1" type="ORF">O9G_000253</name>
</gene>
<reference evidence="1 2" key="1">
    <citation type="journal article" date="2013" name="Curr. Biol.">
        <title>Shared signatures of parasitism and phylogenomics unite Cryptomycota and microsporidia.</title>
        <authorList>
            <person name="James T.Y."/>
            <person name="Pelin A."/>
            <person name="Bonen L."/>
            <person name="Ahrendt S."/>
            <person name="Sain D."/>
            <person name="Corradi N."/>
            <person name="Stajich J.E."/>
        </authorList>
    </citation>
    <scope>NUCLEOTIDE SEQUENCE [LARGE SCALE GENOMIC DNA]</scope>
    <source>
        <strain evidence="1 2">CSF55</strain>
    </source>
</reference>
<dbReference type="AlphaFoldDB" id="A0A075AP31"/>
<organism evidence="1 2">
    <name type="scientific">Rozella allomycis (strain CSF55)</name>
    <dbReference type="NCBI Taxonomy" id="988480"/>
    <lineage>
        <taxon>Eukaryota</taxon>
        <taxon>Fungi</taxon>
        <taxon>Fungi incertae sedis</taxon>
        <taxon>Cryptomycota</taxon>
        <taxon>Cryptomycota incertae sedis</taxon>
        <taxon>Rozella</taxon>
    </lineage>
</organism>
<evidence type="ECO:0000313" key="2">
    <source>
        <dbReference type="Proteomes" id="UP000030755"/>
    </source>
</evidence>
<dbReference type="HOGENOM" id="CLU_1670385_0_0_1"/>
<proteinExistence type="predicted"/>
<dbReference type="Proteomes" id="UP000030755">
    <property type="component" value="Unassembled WGS sequence"/>
</dbReference>
<protein>
    <submittedName>
        <fullName evidence="1">Uncharacterized protein</fullName>
    </submittedName>
</protein>
<keyword evidence="2" id="KW-1185">Reference proteome</keyword>